<organism evidence="2 3">
    <name type="scientific">Conidiobolus coronatus (strain ATCC 28846 / CBS 209.66 / NRRL 28638)</name>
    <name type="common">Delacroixia coronata</name>
    <dbReference type="NCBI Taxonomy" id="796925"/>
    <lineage>
        <taxon>Eukaryota</taxon>
        <taxon>Fungi</taxon>
        <taxon>Fungi incertae sedis</taxon>
        <taxon>Zoopagomycota</taxon>
        <taxon>Entomophthoromycotina</taxon>
        <taxon>Entomophthoromycetes</taxon>
        <taxon>Entomophthorales</taxon>
        <taxon>Ancylistaceae</taxon>
        <taxon>Conidiobolus</taxon>
    </lineage>
</organism>
<dbReference type="GO" id="GO:0019901">
    <property type="term" value="F:protein kinase binding"/>
    <property type="evidence" value="ECO:0007669"/>
    <property type="project" value="InterPro"/>
</dbReference>
<gene>
    <name evidence="2" type="ORF">CONCODRAFT_26396</name>
</gene>
<feature type="non-terminal residue" evidence="2">
    <location>
        <position position="1"/>
    </location>
</feature>
<feature type="non-terminal residue" evidence="2">
    <location>
        <position position="141"/>
    </location>
</feature>
<dbReference type="GO" id="GO:0005634">
    <property type="term" value="C:nucleus"/>
    <property type="evidence" value="ECO:0007669"/>
    <property type="project" value="TreeGrafter"/>
</dbReference>
<dbReference type="STRING" id="796925.A0A137PJ35"/>
<reference evidence="2 3" key="1">
    <citation type="journal article" date="2015" name="Genome Biol. Evol.">
        <title>Phylogenomic analyses indicate that early fungi evolved digesting cell walls of algal ancestors of land plants.</title>
        <authorList>
            <person name="Chang Y."/>
            <person name="Wang S."/>
            <person name="Sekimoto S."/>
            <person name="Aerts A.L."/>
            <person name="Choi C."/>
            <person name="Clum A."/>
            <person name="LaButti K.M."/>
            <person name="Lindquist E.A."/>
            <person name="Yee Ngan C."/>
            <person name="Ohm R.A."/>
            <person name="Salamov A.A."/>
            <person name="Grigoriev I.V."/>
            <person name="Spatafora J.W."/>
            <person name="Berbee M.L."/>
        </authorList>
    </citation>
    <scope>NUCLEOTIDE SEQUENCE [LARGE SCALE GENOMIC DNA]</scope>
    <source>
        <strain evidence="2 3">NRRL 28638</strain>
    </source>
</reference>
<dbReference type="Pfam" id="PF08613">
    <property type="entry name" value="Cyclin"/>
    <property type="match status" value="1"/>
</dbReference>
<dbReference type="GO" id="GO:0000307">
    <property type="term" value="C:cyclin-dependent protein kinase holoenzyme complex"/>
    <property type="evidence" value="ECO:0007669"/>
    <property type="project" value="TreeGrafter"/>
</dbReference>
<dbReference type="InterPro" id="IPR012389">
    <property type="entry name" value="Cyclin_P/U"/>
</dbReference>
<dbReference type="GO" id="GO:0016538">
    <property type="term" value="F:cyclin-dependent protein serine/threonine kinase regulator activity"/>
    <property type="evidence" value="ECO:0007669"/>
    <property type="project" value="TreeGrafter"/>
</dbReference>
<dbReference type="Proteomes" id="UP000070444">
    <property type="component" value="Unassembled WGS sequence"/>
</dbReference>
<accession>A0A137PJ35</accession>
<sequence>CNSFDFVNIPVQTTVDLVANILNSITSANAHLNTVTTISAFHSRAIPSISIQAYLTRILKFAPFHSECLISLLIYLDRIQEVSIQRNYRFALTSYNIHRLLITGVLVASKFQSDVFYPNSRYAKVGGLPVNELNKLELEFL</sequence>
<name>A0A137PJ35_CONC2</name>
<dbReference type="CDD" id="cd20558">
    <property type="entry name" value="CYCLIN_ScPCL7-like"/>
    <property type="match status" value="1"/>
</dbReference>
<dbReference type="PANTHER" id="PTHR15615:SF94">
    <property type="entry name" value="PHO85 CYCLIN-6-RELATED"/>
    <property type="match status" value="1"/>
</dbReference>
<keyword evidence="3" id="KW-1185">Reference proteome</keyword>
<dbReference type="OMA" id="YLERIYF"/>
<protein>
    <submittedName>
        <fullName evidence="2">Cyclin-related 2</fullName>
    </submittedName>
</protein>
<dbReference type="EMBL" id="KQ964418">
    <property type="protein sequence ID" value="KXN74999.1"/>
    <property type="molecule type" value="Genomic_DNA"/>
</dbReference>
<evidence type="ECO:0000256" key="1">
    <source>
        <dbReference type="ARBA" id="ARBA00023127"/>
    </source>
</evidence>
<dbReference type="PIRSF" id="PIRSF027110">
    <property type="entry name" value="PREG"/>
    <property type="match status" value="1"/>
</dbReference>
<keyword evidence="1" id="KW-0195">Cyclin</keyword>
<evidence type="ECO:0000313" key="2">
    <source>
        <dbReference type="EMBL" id="KXN74999.1"/>
    </source>
</evidence>
<evidence type="ECO:0000313" key="3">
    <source>
        <dbReference type="Proteomes" id="UP000070444"/>
    </source>
</evidence>
<dbReference type="InterPro" id="IPR013922">
    <property type="entry name" value="Cyclin_PHO80-like"/>
</dbReference>
<dbReference type="AlphaFoldDB" id="A0A137PJ35"/>
<dbReference type="OrthoDB" id="1060854at2759"/>
<proteinExistence type="predicted"/>
<dbReference type="PANTHER" id="PTHR15615">
    <property type="match status" value="1"/>
</dbReference>
<dbReference type="Gene3D" id="1.10.472.10">
    <property type="entry name" value="Cyclin-like"/>
    <property type="match status" value="1"/>
</dbReference>